<feature type="region of interest" description="Disordered" evidence="7">
    <location>
        <begin position="221"/>
        <end position="277"/>
    </location>
</feature>
<dbReference type="GO" id="GO:0006457">
    <property type="term" value="P:protein folding"/>
    <property type="evidence" value="ECO:0007669"/>
    <property type="project" value="InterPro"/>
</dbReference>
<dbReference type="Gene3D" id="2.40.100.10">
    <property type="entry name" value="Cyclophilin-like"/>
    <property type="match status" value="1"/>
</dbReference>
<dbReference type="SUPFAM" id="SSF50891">
    <property type="entry name" value="Cyclophilin-like"/>
    <property type="match status" value="1"/>
</dbReference>
<comment type="similarity">
    <text evidence="2">Belongs to the cyclophilin-type PPIase family.</text>
</comment>
<dbReference type="WBParaSite" id="Gr19_v10_g7631.t1">
    <property type="protein sequence ID" value="Gr19_v10_g7631.t1"/>
    <property type="gene ID" value="Gr19_v10_g7631"/>
</dbReference>
<dbReference type="InterPro" id="IPR044666">
    <property type="entry name" value="Cyclophilin_A-like"/>
</dbReference>
<sequence length="464" mass="52347">MSSFYINEPATNGKVCLLTTVGDIDIELWAKECPIACRNFMQLCADGYYNGCLFHRIIKNFIVQTGDPTGTGQGGESSYGEPFKSEFHQRLKFDRRGRVATAGEKNLNSSQFFITFDKAPELDGKHTLFGKVVGGTLFNLLKLNDYELKKVAKDKKRKESKKEKDAVLSGITATKRNTSLLSFGDEMDEDDQHIVLLSKKFKAKSAHDVLEDELLSRESAVKPEELGIGPREEEGEGEERHREERLGRVKRKLQDEREGKKVKFAEEGGAGHDEDLDQLVDEQKEAQRREEMGKISSELKQLQKEYKKAVRGPKESKEEEEATATDGMKMYNKLKLKFKTGIKGIVKTVDPKREEQTIALLDRFQTTLERATVREILFDKTVDLSDQKSREQIILATSEEQGKIDLDAQDIQGDEWMDHELVAPEDTSGVTKAKDANMKESNNEWTQGGAVPDLFKGAEPMALP</sequence>
<evidence type="ECO:0000256" key="4">
    <source>
        <dbReference type="ARBA" id="ARBA00040027"/>
    </source>
</evidence>
<proteinExistence type="inferred from homology"/>
<feature type="region of interest" description="Disordered" evidence="7">
    <location>
        <begin position="421"/>
        <end position="464"/>
    </location>
</feature>
<keyword evidence="9" id="KW-1185">Reference proteome</keyword>
<dbReference type="GO" id="GO:0071013">
    <property type="term" value="C:catalytic step 2 spliceosome"/>
    <property type="evidence" value="ECO:0007669"/>
    <property type="project" value="TreeGrafter"/>
</dbReference>
<evidence type="ECO:0000313" key="9">
    <source>
        <dbReference type="Proteomes" id="UP000887572"/>
    </source>
</evidence>
<evidence type="ECO:0000256" key="1">
    <source>
        <dbReference type="ARBA" id="ARBA00004123"/>
    </source>
</evidence>
<evidence type="ECO:0000256" key="6">
    <source>
        <dbReference type="ARBA" id="ARBA00046368"/>
    </source>
</evidence>
<feature type="compositionally biased region" description="Basic and acidic residues" evidence="7">
    <location>
        <begin position="432"/>
        <end position="442"/>
    </location>
</feature>
<protein>
    <recommendedName>
        <fullName evidence="4">Spliceosome-associated protein CWC27 homolog</fullName>
    </recommendedName>
    <alternativeName>
        <fullName evidence="5">Probable inactive peptidyl-prolyl cis-trans isomerase CWC27 homolog</fullName>
    </alternativeName>
</protein>
<dbReference type="PANTHER" id="PTHR45625">
    <property type="entry name" value="PEPTIDYL-PROLYL CIS-TRANS ISOMERASE-RELATED"/>
    <property type="match status" value="1"/>
</dbReference>
<keyword evidence="3" id="KW-0539">Nucleus</keyword>
<comment type="subunit">
    <text evidence="6">Part of the activated spliceosome B/catalytic step 1 spliceosome, one of the forms of the spliceosome which has a well-formed active site but still cannot catalyze the branching reaction and is composed at least of 52 proteins, the U2, U5 and U6 snRNAs and the pre-mRNA. Recruited during early steps of activated spliceosome B maturation, it is probably one of the first proteins released from this complex as he matures to the spliceosome C complex. Component of the minor spliceosome, which splices U12-type introns.</text>
</comment>
<feature type="domain" description="PPIase cyclophilin-type" evidence="8">
    <location>
        <begin position="19"/>
        <end position="135"/>
    </location>
</feature>
<feature type="region of interest" description="Disordered" evidence="7">
    <location>
        <begin position="305"/>
        <end position="324"/>
    </location>
</feature>
<dbReference type="PRINTS" id="PR00153">
    <property type="entry name" value="CSAPPISMRASE"/>
</dbReference>
<reference evidence="10" key="1">
    <citation type="submission" date="2022-11" db="UniProtKB">
        <authorList>
            <consortium name="WormBaseParasite"/>
        </authorList>
    </citation>
    <scope>IDENTIFICATION</scope>
</reference>
<dbReference type="GO" id="GO:0003755">
    <property type="term" value="F:peptidyl-prolyl cis-trans isomerase activity"/>
    <property type="evidence" value="ECO:0007669"/>
    <property type="project" value="InterPro"/>
</dbReference>
<dbReference type="PROSITE" id="PS50072">
    <property type="entry name" value="CSA_PPIASE_2"/>
    <property type="match status" value="1"/>
</dbReference>
<evidence type="ECO:0000256" key="3">
    <source>
        <dbReference type="ARBA" id="ARBA00023242"/>
    </source>
</evidence>
<evidence type="ECO:0000256" key="2">
    <source>
        <dbReference type="ARBA" id="ARBA00007365"/>
    </source>
</evidence>
<comment type="subcellular location">
    <subcellularLocation>
        <location evidence="1">Nucleus</location>
    </subcellularLocation>
</comment>
<dbReference type="PROSITE" id="PS00170">
    <property type="entry name" value="CSA_PPIASE_1"/>
    <property type="match status" value="1"/>
</dbReference>
<evidence type="ECO:0000259" key="8">
    <source>
        <dbReference type="PROSITE" id="PS50072"/>
    </source>
</evidence>
<dbReference type="Pfam" id="PF00160">
    <property type="entry name" value="Pro_isomerase"/>
    <property type="match status" value="1"/>
</dbReference>
<name>A0A914I8J5_GLORO</name>
<evidence type="ECO:0000256" key="7">
    <source>
        <dbReference type="SAM" id="MobiDB-lite"/>
    </source>
</evidence>
<dbReference type="PANTHER" id="PTHR45625:SF6">
    <property type="entry name" value="SPLICEOSOME-ASSOCIATED PROTEIN CWC27 HOMOLOG"/>
    <property type="match status" value="1"/>
</dbReference>
<dbReference type="InterPro" id="IPR020892">
    <property type="entry name" value="Cyclophilin-type_PPIase_CS"/>
</dbReference>
<evidence type="ECO:0000313" key="10">
    <source>
        <dbReference type="WBParaSite" id="Gr19_v10_g7631.t1"/>
    </source>
</evidence>
<dbReference type="Proteomes" id="UP000887572">
    <property type="component" value="Unplaced"/>
</dbReference>
<feature type="compositionally biased region" description="Basic and acidic residues" evidence="7">
    <location>
        <begin position="238"/>
        <end position="273"/>
    </location>
</feature>
<evidence type="ECO:0000256" key="5">
    <source>
        <dbReference type="ARBA" id="ARBA00042090"/>
    </source>
</evidence>
<accession>A0A914I8J5</accession>
<dbReference type="InterPro" id="IPR029000">
    <property type="entry name" value="Cyclophilin-like_dom_sf"/>
</dbReference>
<organism evidence="9 10">
    <name type="scientific">Globodera rostochiensis</name>
    <name type="common">Golden nematode worm</name>
    <name type="synonym">Heterodera rostochiensis</name>
    <dbReference type="NCBI Taxonomy" id="31243"/>
    <lineage>
        <taxon>Eukaryota</taxon>
        <taxon>Metazoa</taxon>
        <taxon>Ecdysozoa</taxon>
        <taxon>Nematoda</taxon>
        <taxon>Chromadorea</taxon>
        <taxon>Rhabditida</taxon>
        <taxon>Tylenchina</taxon>
        <taxon>Tylenchomorpha</taxon>
        <taxon>Tylenchoidea</taxon>
        <taxon>Heteroderidae</taxon>
        <taxon>Heteroderinae</taxon>
        <taxon>Globodera</taxon>
    </lineage>
</organism>
<dbReference type="AlphaFoldDB" id="A0A914I8J5"/>
<feature type="compositionally biased region" description="Basic and acidic residues" evidence="7">
    <location>
        <begin position="305"/>
        <end position="317"/>
    </location>
</feature>
<dbReference type="InterPro" id="IPR002130">
    <property type="entry name" value="Cyclophilin-type_PPIase_dom"/>
</dbReference>